<proteinExistence type="inferred from homology"/>
<feature type="domain" description="Peptidase C14 caspase" evidence="4">
    <location>
        <begin position="123"/>
        <end position="299"/>
    </location>
</feature>
<evidence type="ECO:0000256" key="3">
    <source>
        <dbReference type="ARBA" id="ARBA00022807"/>
    </source>
</evidence>
<accession>A0A0C3KGI7</accession>
<dbReference type="GO" id="GO:0006915">
    <property type="term" value="P:apoptotic process"/>
    <property type="evidence" value="ECO:0007669"/>
    <property type="project" value="UniProtKB-KW"/>
</dbReference>
<dbReference type="AlphaFoldDB" id="A0A0C3KGI7"/>
<dbReference type="SUPFAM" id="SSF52129">
    <property type="entry name" value="Caspase-like"/>
    <property type="match status" value="1"/>
</dbReference>
<sequence>MGKSSAQVAKVFSRFSERVSDKLERGRRRLHKEIHFTTATTLVNSKPKSVSTGPITHIIMICLSYPGMFWNFGGSMTLNGPKYDFFLLLDHFKYDEPDNSIQFSLLHDFDVIRPDSNGQPRHIQKTDTSKAAITNAIKNTMQSVAPGDKVLFYFGGHATEESDQAIVAGDGELISGSELRACLNDTPHDSVSVAAVFDACHTGGSMGLPYNYETKWCGVRAKRATREKQEIPMIQISAARPGQLAYSNNFKGGYFGQLTWCFIQYLKTTTDSTIEGLTSYLYQNCDPSGEQLPQVSASHSFKGPVSFF</sequence>
<dbReference type="GO" id="GO:0006508">
    <property type="term" value="P:proteolysis"/>
    <property type="evidence" value="ECO:0007669"/>
    <property type="project" value="InterPro"/>
</dbReference>
<evidence type="ECO:0000256" key="1">
    <source>
        <dbReference type="ARBA" id="ARBA00009005"/>
    </source>
</evidence>
<dbReference type="HOGENOM" id="CLU_074894_0_0_1"/>
<keyword evidence="3" id="KW-0645">Protease</keyword>
<dbReference type="Gene3D" id="3.40.50.1460">
    <property type="match status" value="1"/>
</dbReference>
<evidence type="ECO:0000313" key="5">
    <source>
        <dbReference type="EMBL" id="KIO20608.1"/>
    </source>
</evidence>
<dbReference type="OrthoDB" id="3187727at2759"/>
<dbReference type="InterPro" id="IPR011600">
    <property type="entry name" value="Pept_C14_caspase"/>
</dbReference>
<dbReference type="Pfam" id="PF00656">
    <property type="entry name" value="Peptidase_C14"/>
    <property type="match status" value="1"/>
</dbReference>
<organism evidence="5 6">
    <name type="scientific">Tulasnella calospora MUT 4182</name>
    <dbReference type="NCBI Taxonomy" id="1051891"/>
    <lineage>
        <taxon>Eukaryota</taxon>
        <taxon>Fungi</taxon>
        <taxon>Dikarya</taxon>
        <taxon>Basidiomycota</taxon>
        <taxon>Agaricomycotina</taxon>
        <taxon>Agaricomycetes</taxon>
        <taxon>Cantharellales</taxon>
        <taxon>Tulasnellaceae</taxon>
        <taxon>Tulasnella</taxon>
    </lineage>
</organism>
<reference evidence="5 6" key="1">
    <citation type="submission" date="2014-04" db="EMBL/GenBank/DDBJ databases">
        <authorList>
            <consortium name="DOE Joint Genome Institute"/>
            <person name="Kuo A."/>
            <person name="Girlanda M."/>
            <person name="Perotto S."/>
            <person name="Kohler A."/>
            <person name="Nagy L.G."/>
            <person name="Floudas D."/>
            <person name="Copeland A."/>
            <person name="Barry K.W."/>
            <person name="Cichocki N."/>
            <person name="Veneault-Fourrey C."/>
            <person name="LaButti K."/>
            <person name="Lindquist E.A."/>
            <person name="Lipzen A."/>
            <person name="Lundell T."/>
            <person name="Morin E."/>
            <person name="Murat C."/>
            <person name="Sun H."/>
            <person name="Tunlid A."/>
            <person name="Henrissat B."/>
            <person name="Grigoriev I.V."/>
            <person name="Hibbett D.S."/>
            <person name="Martin F."/>
            <person name="Nordberg H.P."/>
            <person name="Cantor M.N."/>
            <person name="Hua S.X."/>
        </authorList>
    </citation>
    <scope>NUCLEOTIDE SEQUENCE [LARGE SCALE GENOMIC DNA]</scope>
    <source>
        <strain evidence="5 6">MUT 4182</strain>
    </source>
</reference>
<dbReference type="Proteomes" id="UP000054248">
    <property type="component" value="Unassembled WGS sequence"/>
</dbReference>
<comment type="similarity">
    <text evidence="1">Belongs to the peptidase C14B family.</text>
</comment>
<dbReference type="EMBL" id="KN823168">
    <property type="protein sequence ID" value="KIO20608.1"/>
    <property type="molecule type" value="Genomic_DNA"/>
</dbReference>
<evidence type="ECO:0000259" key="4">
    <source>
        <dbReference type="Pfam" id="PF00656"/>
    </source>
</evidence>
<keyword evidence="2" id="KW-0053">Apoptosis</keyword>
<dbReference type="InterPro" id="IPR050452">
    <property type="entry name" value="Metacaspase"/>
</dbReference>
<protein>
    <recommendedName>
        <fullName evidence="4">Peptidase C14 caspase domain-containing protein</fullName>
    </recommendedName>
</protein>
<evidence type="ECO:0000256" key="2">
    <source>
        <dbReference type="ARBA" id="ARBA00022703"/>
    </source>
</evidence>
<keyword evidence="3" id="KW-0788">Thiol protease</keyword>
<keyword evidence="3" id="KW-0378">Hydrolase</keyword>
<evidence type="ECO:0000313" key="6">
    <source>
        <dbReference type="Proteomes" id="UP000054248"/>
    </source>
</evidence>
<gene>
    <name evidence="5" type="ORF">M407DRAFT_29763</name>
</gene>
<dbReference type="PANTHER" id="PTHR48104">
    <property type="entry name" value="METACASPASE-4"/>
    <property type="match status" value="1"/>
</dbReference>
<dbReference type="GO" id="GO:0005737">
    <property type="term" value="C:cytoplasm"/>
    <property type="evidence" value="ECO:0007669"/>
    <property type="project" value="TreeGrafter"/>
</dbReference>
<reference evidence="6" key="2">
    <citation type="submission" date="2015-01" db="EMBL/GenBank/DDBJ databases">
        <title>Evolutionary Origins and Diversification of the Mycorrhizal Mutualists.</title>
        <authorList>
            <consortium name="DOE Joint Genome Institute"/>
            <consortium name="Mycorrhizal Genomics Consortium"/>
            <person name="Kohler A."/>
            <person name="Kuo A."/>
            <person name="Nagy L.G."/>
            <person name="Floudas D."/>
            <person name="Copeland A."/>
            <person name="Barry K.W."/>
            <person name="Cichocki N."/>
            <person name="Veneault-Fourrey C."/>
            <person name="LaButti K."/>
            <person name="Lindquist E.A."/>
            <person name="Lipzen A."/>
            <person name="Lundell T."/>
            <person name="Morin E."/>
            <person name="Murat C."/>
            <person name="Riley R."/>
            <person name="Ohm R."/>
            <person name="Sun H."/>
            <person name="Tunlid A."/>
            <person name="Henrissat B."/>
            <person name="Grigoriev I.V."/>
            <person name="Hibbett D.S."/>
            <person name="Martin F."/>
        </authorList>
    </citation>
    <scope>NUCLEOTIDE SEQUENCE [LARGE SCALE GENOMIC DNA]</scope>
    <source>
        <strain evidence="6">MUT 4182</strain>
    </source>
</reference>
<keyword evidence="6" id="KW-1185">Reference proteome</keyword>
<name>A0A0C3KGI7_9AGAM</name>
<dbReference type="GO" id="GO:0004197">
    <property type="term" value="F:cysteine-type endopeptidase activity"/>
    <property type="evidence" value="ECO:0007669"/>
    <property type="project" value="InterPro"/>
</dbReference>
<dbReference type="PANTHER" id="PTHR48104:SF30">
    <property type="entry name" value="METACASPASE-1"/>
    <property type="match status" value="1"/>
</dbReference>
<dbReference type="InterPro" id="IPR029030">
    <property type="entry name" value="Caspase-like_dom_sf"/>
</dbReference>